<name>A0A2C6L7W2_9APIC</name>
<feature type="compositionally biased region" description="Low complexity" evidence="1">
    <location>
        <begin position="379"/>
        <end position="388"/>
    </location>
</feature>
<feature type="compositionally biased region" description="Low complexity" evidence="1">
    <location>
        <begin position="185"/>
        <end position="205"/>
    </location>
</feature>
<feature type="compositionally biased region" description="Polar residues" evidence="1">
    <location>
        <begin position="342"/>
        <end position="359"/>
    </location>
</feature>
<proteinExistence type="predicted"/>
<accession>A0A2C6L7W2</accession>
<dbReference type="EMBL" id="MIGC01001201">
    <property type="protein sequence ID" value="PHJ23316.1"/>
    <property type="molecule type" value="Genomic_DNA"/>
</dbReference>
<feature type="compositionally biased region" description="Basic and acidic residues" evidence="1">
    <location>
        <begin position="711"/>
        <end position="726"/>
    </location>
</feature>
<sequence length="1478" mass="163730">MLPSYRSSCFFSSVRLSFAPIDSLHPYRFVSPLHHPIHRDDPSSGTYPIFFRSFSLHTGCKERWFSSLSSSYSSPTKISKELAGHAEQERKVEEASHRVSASRVLDTREAFEEFFFSPKCLALWLNGLSSRLEKIQVEYETALLQGKEERHFLTRKKSRNPPSALPSVWELAWRTAESVRCKVSPSSLSTSTSSISTEIGLSSPSRQNHQEEKEVSSSPCSTSSCCSSSVNFELYTKDKDTVPLSSSTTTTVRSYSSSQASHCLSSFSPPYYLDHSGGQSLSSLSPPSGSLHVNTLQFPYGLACPTFWHEAIDLLLRHPLSPSFLQEERRKKTHDTSPRRVVTQSVGVPSQQTSFSSLPYPTEEDSRPKKEDDKEARDFSSPSPSSFSCHRDSSAPVLLEVRTLAMIANALVKVAKVGKREPSVLRSGLASKDSLFFLISSSSSSSPSPCCLFYSAFLSRLAGNGRPSVMQRAFPLHLTQRDLRELLLKLLETRKWEIGGEEEEEGESAVWQLNEQDASLLVNACAVAGLLYMPLFSALEKRLVVSSSCSRFREEKLRRYPYEQRRERIREGYLEKTEVRNSDLPSFSPPLVKPSQRLPSNTLFRQDGGEPFLSSFSPQGLSLLLHAFARLRVSVSPSVAAHCARAAIELLQIAATKEDRFEGDKGQEEEEEAEEKERQGPWSLRKKDSFTGVYQSFSSFSQKEFISPRSTSERKPRRGREDCGRHAVTPEHQTRLLYALYEWPAVPRPLVKSAALLLAQGKLRTHPYCFSIQGRLLALSCIVGLSLHVPECTQGLLLSLLRPTLLSSSASFGDVSVPTRQKASPPPAFSEQHFALLLHALAHTQSMTNFDTIGSSPCPTSQPKFESPVLRDDYLSLSPLQCLPKFLETHLEDFMTRATPQGLAIVFSAVAKLGTGRFPGIYASPYQAMTTSVQQYGDSKVSPSSSHVSCIFSEKAETAENDGAREEDLVKRFSADLLLVSCCERVFLGVNESPQELKSSHQTTRQRESFLADRGQRKGNRQLGDSCWVGEFGERVEKAHGKETQPGQFEKHKTSITTNLLAYSDLGQQEGLRRAEPRHIIACCFAAVTTFAACGTWYSRMLSTALRLPLSLSLPSSYWNDNEKEAAVCPDNKQDMFASTQSAVRAQANEEGPDTSRAPVSLLSLLTLGVSPREFQSAHQSEGAACRGNGTHTESGSECLRGVCTVDKHMVLSTHLLQKRNQSEAKKETLNDASLHVGDFTAFQSAFPSADDKTLVGCYHRPGLEAVYPRVLPVHSYTQLYTVLLHLLFEVPGGIRSLERHTLKAGLILLDTFHPCYVGLIKRNVDESATRATEHEAVGKGTQNFGDVRQSTSGGGESPPRFCFHHLDDDCLSYSAASNLPYTSCSPSEVLPGPHSPRTSLLHSQILKILRPVQQSDSKLEQPCVSTKGGNALTGYRQKSVYIVVSESLVMPYIVDIVLRPMSFPEWGGRSLHPTTNA</sequence>
<feature type="compositionally biased region" description="Basic and acidic residues" evidence="1">
    <location>
        <begin position="364"/>
        <end position="378"/>
    </location>
</feature>
<dbReference type="RefSeq" id="XP_067924992.1">
    <property type="nucleotide sequence ID" value="XM_068063025.1"/>
</dbReference>
<feature type="compositionally biased region" description="Basic and acidic residues" evidence="1">
    <location>
        <begin position="327"/>
        <end position="338"/>
    </location>
</feature>
<feature type="compositionally biased region" description="Basic and acidic residues" evidence="1">
    <location>
        <begin position="1005"/>
        <end position="1016"/>
    </location>
</feature>
<feature type="region of interest" description="Disordered" evidence="1">
    <location>
        <begin position="994"/>
        <end position="1018"/>
    </location>
</feature>
<dbReference type="GeneID" id="94426236"/>
<dbReference type="VEuPathDB" id="ToxoDB:CSUI_002826"/>
<dbReference type="OrthoDB" id="332195at2759"/>
<feature type="compositionally biased region" description="Polar residues" evidence="1">
    <location>
        <begin position="994"/>
        <end position="1003"/>
    </location>
</feature>
<feature type="region of interest" description="Disordered" evidence="1">
    <location>
        <begin position="185"/>
        <end position="225"/>
    </location>
</feature>
<feature type="region of interest" description="Disordered" evidence="1">
    <location>
        <begin position="327"/>
        <end position="391"/>
    </location>
</feature>
<evidence type="ECO:0000256" key="1">
    <source>
        <dbReference type="SAM" id="MobiDB-lite"/>
    </source>
</evidence>
<feature type="compositionally biased region" description="Low complexity" evidence="1">
    <location>
        <begin position="216"/>
        <end position="225"/>
    </location>
</feature>
<dbReference type="Proteomes" id="UP000221165">
    <property type="component" value="Unassembled WGS sequence"/>
</dbReference>
<evidence type="ECO:0000313" key="2">
    <source>
        <dbReference type="EMBL" id="PHJ23316.1"/>
    </source>
</evidence>
<feature type="region of interest" description="Disordered" evidence="1">
    <location>
        <begin position="580"/>
        <end position="599"/>
    </location>
</feature>
<organism evidence="2 3">
    <name type="scientific">Cystoisospora suis</name>
    <dbReference type="NCBI Taxonomy" id="483139"/>
    <lineage>
        <taxon>Eukaryota</taxon>
        <taxon>Sar</taxon>
        <taxon>Alveolata</taxon>
        <taxon>Apicomplexa</taxon>
        <taxon>Conoidasida</taxon>
        <taxon>Coccidia</taxon>
        <taxon>Eucoccidiorida</taxon>
        <taxon>Eimeriorina</taxon>
        <taxon>Sarcocystidae</taxon>
        <taxon>Cystoisospora</taxon>
    </lineage>
</organism>
<gene>
    <name evidence="2" type="ORF">CSUI_002826</name>
</gene>
<feature type="region of interest" description="Disordered" evidence="1">
    <location>
        <begin position="659"/>
        <end position="682"/>
    </location>
</feature>
<keyword evidence="3" id="KW-1185">Reference proteome</keyword>
<evidence type="ECO:0000313" key="3">
    <source>
        <dbReference type="Proteomes" id="UP000221165"/>
    </source>
</evidence>
<protein>
    <submittedName>
        <fullName evidence="2">Sodium:solute symporter family domain protein</fullName>
    </submittedName>
</protein>
<comment type="caution">
    <text evidence="2">The sequence shown here is derived from an EMBL/GenBank/DDBJ whole genome shotgun (WGS) entry which is preliminary data.</text>
</comment>
<reference evidence="2 3" key="1">
    <citation type="journal article" date="2017" name="Int. J. Parasitol.">
        <title>The genome of the protozoan parasite Cystoisospora suis and a reverse vaccinology approach to identify vaccine candidates.</title>
        <authorList>
            <person name="Palmieri N."/>
            <person name="Shrestha A."/>
            <person name="Ruttkowski B."/>
            <person name="Beck T."/>
            <person name="Vogl C."/>
            <person name="Tomley F."/>
            <person name="Blake D.P."/>
            <person name="Joachim A."/>
        </authorList>
    </citation>
    <scope>NUCLEOTIDE SEQUENCE [LARGE SCALE GENOMIC DNA]</scope>
    <source>
        <strain evidence="2 3">Wien I</strain>
    </source>
</reference>
<feature type="region of interest" description="Disordered" evidence="1">
    <location>
        <begin position="704"/>
        <end position="726"/>
    </location>
</feature>